<keyword evidence="10" id="KW-1185">Reference proteome</keyword>
<dbReference type="PANTHER" id="PTHR42865">
    <property type="entry name" value="PROTON/GLUTAMATE-ASPARTATE SYMPORTER"/>
    <property type="match status" value="1"/>
</dbReference>
<sequence length="406" mass="42669">MKMNFMFLIVVSFVMALVVGIILGENATFFQPLGDLFLRLIMFIVVPLILSTIIVGITSAGNIKKLSRLGGKTILYYLGTSFVAIVIGLGAAFIFSPGTDTGITLDTEEFTATETTSFVSTLLNIIPTNPIEALSSGAILQVIFLAIFIGVGIISAGEKASTVQKFFEGLAEVMYKITGIVMKLVPIGIFGLLAPIVGTYGMSVLLPLLKVILAMVVASAFHVLIIYSIAVKTLGKMSPIKFLKGIYPAGIVAFTTASSSGTLPVTLKNTQENLGVSKETSSFVLPLGSTINMDGTAIYLGITVMFIAQYFGIDLTFTQLLTVALVATLSSIGAAGVPGAGLVMLTMVLASVNLPLEGIALVAGVDRILDMFRTSVNVVGDASACVVVDHSERTTNVVLDNKQSVS</sequence>
<feature type="transmembrane region" description="Helical" evidence="8">
    <location>
        <begin position="343"/>
        <end position="365"/>
    </location>
</feature>
<dbReference type="PROSITE" id="PS00714">
    <property type="entry name" value="NA_DICARBOXYL_SYMP_2"/>
    <property type="match status" value="1"/>
</dbReference>
<evidence type="ECO:0000256" key="7">
    <source>
        <dbReference type="ARBA" id="ARBA00023136"/>
    </source>
</evidence>
<feature type="transmembrane region" description="Helical" evidence="8">
    <location>
        <begin position="283"/>
        <end position="308"/>
    </location>
</feature>
<keyword evidence="2" id="KW-0813">Transport</keyword>
<feature type="transmembrane region" description="Helical" evidence="8">
    <location>
        <begin position="242"/>
        <end position="263"/>
    </location>
</feature>
<dbReference type="RefSeq" id="WP_367779740.1">
    <property type="nucleotide sequence ID" value="NZ_JBFMIA010000008.1"/>
</dbReference>
<feature type="transmembrane region" description="Helical" evidence="8">
    <location>
        <begin position="320"/>
        <end position="337"/>
    </location>
</feature>
<dbReference type="EMBL" id="JBFMIA010000008">
    <property type="protein sequence ID" value="MEW9502187.1"/>
    <property type="molecule type" value="Genomic_DNA"/>
</dbReference>
<keyword evidence="6 8" id="KW-1133">Transmembrane helix</keyword>
<proteinExistence type="predicted"/>
<dbReference type="InterPro" id="IPR001991">
    <property type="entry name" value="Na-dicarboxylate_symporter"/>
</dbReference>
<evidence type="ECO:0000256" key="5">
    <source>
        <dbReference type="ARBA" id="ARBA00022847"/>
    </source>
</evidence>
<evidence type="ECO:0000256" key="2">
    <source>
        <dbReference type="ARBA" id="ARBA00022448"/>
    </source>
</evidence>
<evidence type="ECO:0000256" key="6">
    <source>
        <dbReference type="ARBA" id="ARBA00022989"/>
    </source>
</evidence>
<evidence type="ECO:0000313" key="9">
    <source>
        <dbReference type="EMBL" id="MEW9502187.1"/>
    </source>
</evidence>
<evidence type="ECO:0000256" key="3">
    <source>
        <dbReference type="ARBA" id="ARBA00022475"/>
    </source>
</evidence>
<dbReference type="InterPro" id="IPR018107">
    <property type="entry name" value="Na-dicarboxylate_symporter_CS"/>
</dbReference>
<feature type="transmembrane region" description="Helical" evidence="8">
    <location>
        <begin position="177"/>
        <end position="198"/>
    </location>
</feature>
<dbReference type="Proteomes" id="UP001556040">
    <property type="component" value="Unassembled WGS sequence"/>
</dbReference>
<keyword evidence="3" id="KW-1003">Cell membrane</keyword>
<gene>
    <name evidence="9" type="ORF">AB1471_10310</name>
</gene>
<feature type="transmembrane region" description="Helical" evidence="8">
    <location>
        <begin position="40"/>
        <end position="63"/>
    </location>
</feature>
<evidence type="ECO:0000313" key="10">
    <source>
        <dbReference type="Proteomes" id="UP001556040"/>
    </source>
</evidence>
<protein>
    <submittedName>
        <fullName evidence="9">Dicarboxylate/amino acid:cation symporter</fullName>
    </submittedName>
</protein>
<feature type="transmembrane region" description="Helical" evidence="8">
    <location>
        <begin position="75"/>
        <end position="95"/>
    </location>
</feature>
<organism evidence="9 10">
    <name type="scientific">Jeotgalibacillus marinus</name>
    <dbReference type="NCBI Taxonomy" id="86667"/>
    <lineage>
        <taxon>Bacteria</taxon>
        <taxon>Bacillati</taxon>
        <taxon>Bacillota</taxon>
        <taxon>Bacilli</taxon>
        <taxon>Bacillales</taxon>
        <taxon>Caryophanaceae</taxon>
        <taxon>Jeotgalibacillus</taxon>
    </lineage>
</organism>
<keyword evidence="4 8" id="KW-0812">Transmembrane</keyword>
<comment type="caution">
    <text evidence="9">The sequence shown here is derived from an EMBL/GenBank/DDBJ whole genome shotgun (WGS) entry which is preliminary data.</text>
</comment>
<feature type="transmembrane region" description="Helical" evidence="8">
    <location>
        <begin position="204"/>
        <end position="230"/>
    </location>
</feature>
<name>A0ABV3Q4C1_9BACL</name>
<dbReference type="PANTHER" id="PTHR42865:SF7">
    <property type="entry name" value="PROTON_GLUTAMATE-ASPARTATE SYMPORTER"/>
    <property type="match status" value="1"/>
</dbReference>
<dbReference type="Pfam" id="PF00375">
    <property type="entry name" value="SDF"/>
    <property type="match status" value="1"/>
</dbReference>
<dbReference type="InterPro" id="IPR036458">
    <property type="entry name" value="Na:dicarbo_symporter_sf"/>
</dbReference>
<dbReference type="PRINTS" id="PR00173">
    <property type="entry name" value="EDTRNSPORT"/>
</dbReference>
<dbReference type="Gene3D" id="1.10.3860.10">
    <property type="entry name" value="Sodium:dicarboxylate symporter"/>
    <property type="match status" value="1"/>
</dbReference>
<evidence type="ECO:0000256" key="1">
    <source>
        <dbReference type="ARBA" id="ARBA00004651"/>
    </source>
</evidence>
<keyword evidence="7 8" id="KW-0472">Membrane</keyword>
<evidence type="ECO:0000256" key="8">
    <source>
        <dbReference type="SAM" id="Phobius"/>
    </source>
</evidence>
<dbReference type="SUPFAM" id="SSF118215">
    <property type="entry name" value="Proton glutamate symport protein"/>
    <property type="match status" value="1"/>
</dbReference>
<evidence type="ECO:0000256" key="4">
    <source>
        <dbReference type="ARBA" id="ARBA00022692"/>
    </source>
</evidence>
<reference evidence="9 10" key="1">
    <citation type="journal article" date="1979" name="Int. J. Syst. Evol. Microbiol.">
        <title>Bacillus globisporus subsp. marinus subsp. nov.</title>
        <authorList>
            <person name="Liu H."/>
        </authorList>
    </citation>
    <scope>NUCLEOTIDE SEQUENCE [LARGE SCALE GENOMIC DNA]</scope>
    <source>
        <strain evidence="9 10">DSM 1297</strain>
    </source>
</reference>
<feature type="transmembrane region" description="Helical" evidence="8">
    <location>
        <begin position="138"/>
        <end position="156"/>
    </location>
</feature>
<accession>A0ABV3Q4C1</accession>
<comment type="subcellular location">
    <subcellularLocation>
        <location evidence="1">Cell membrane</location>
        <topology evidence="1">Multi-pass membrane protein</topology>
    </subcellularLocation>
</comment>
<keyword evidence="5" id="KW-0769">Symport</keyword>